<evidence type="ECO:0000313" key="2">
    <source>
        <dbReference type="EMBL" id="SBV98335.1"/>
    </source>
</evidence>
<dbReference type="SUPFAM" id="SSF53807">
    <property type="entry name" value="Helical backbone' metal receptor"/>
    <property type="match status" value="1"/>
</dbReference>
<dbReference type="GO" id="GO:0016491">
    <property type="term" value="F:oxidoreductase activity"/>
    <property type="evidence" value="ECO:0007669"/>
    <property type="project" value="InterPro"/>
</dbReference>
<organism evidence="2">
    <name type="scientific">uncultured Eubacteriales bacterium</name>
    <dbReference type="NCBI Taxonomy" id="172733"/>
    <lineage>
        <taxon>Bacteria</taxon>
        <taxon>Bacillati</taxon>
        <taxon>Bacillota</taxon>
        <taxon>Clostridia</taxon>
        <taxon>Eubacteriales</taxon>
        <taxon>environmental samples</taxon>
    </lineage>
</organism>
<dbReference type="Gene3D" id="3.40.50.1980">
    <property type="entry name" value="Nitrogenase molybdenum iron protein domain"/>
    <property type="match status" value="2"/>
</dbReference>
<name>A0A212JGF1_9FIRM</name>
<dbReference type="InterPro" id="IPR000510">
    <property type="entry name" value="Nase/OxRdtase_comp1"/>
</dbReference>
<proteinExistence type="predicted"/>
<dbReference type="PANTHER" id="PTHR42846:SF1">
    <property type="entry name" value="NI-SIROHYDROCHLORIN A,C-DIAMIDE REDUCTIVE CYCLASE COMPLEX, COMPONENT CFBD"/>
    <property type="match status" value="1"/>
</dbReference>
<evidence type="ECO:0000259" key="1">
    <source>
        <dbReference type="Pfam" id="PF00148"/>
    </source>
</evidence>
<reference evidence="2" key="1">
    <citation type="submission" date="2016-04" db="EMBL/GenBank/DDBJ databases">
        <authorList>
            <person name="Evans L.H."/>
            <person name="Alamgir A."/>
            <person name="Owens N."/>
            <person name="Weber N.D."/>
            <person name="Virtaneva K."/>
            <person name="Barbian K."/>
            <person name="Babar A."/>
            <person name="Rosenke K."/>
        </authorList>
    </citation>
    <scope>NUCLEOTIDE SEQUENCE</scope>
    <source>
        <strain evidence="2">86</strain>
    </source>
</reference>
<dbReference type="PANTHER" id="PTHR42846">
    <property type="entry name" value="NI-SIROHYDROCHLORIN A,C-DIAMIDE REDUCTIVE CYCLASE COMPLEX, COMPONENT CFBD"/>
    <property type="match status" value="1"/>
</dbReference>
<dbReference type="AlphaFoldDB" id="A0A212JGF1"/>
<gene>
    <name evidence="2" type="ORF">KL86CLO1_11028</name>
</gene>
<dbReference type="InterPro" id="IPR052673">
    <property type="entry name" value="Ni-siroh_cyclase_CfbD"/>
</dbReference>
<feature type="domain" description="Nitrogenase/oxidoreductase component 1" evidence="1">
    <location>
        <begin position="32"/>
        <end position="415"/>
    </location>
</feature>
<dbReference type="Pfam" id="PF00148">
    <property type="entry name" value="Oxidored_nitro"/>
    <property type="match status" value="1"/>
</dbReference>
<sequence>MDELSHLKRLSAVKTNAGVKFLTPAAFPGNHCPLHTALALSSNIKGMSTLVVGTAECGTYSRTVVYKSKYKDSSLHWTYVLDANEVVFGCRRGLVEAVRAMDSAGAKAIMLILTCVPEVIGEDVEGIVHEIQPEVAARLSFVQLGHFKCNSYPSGFWKTLTAFGAMMEPAETCAKVINVLGRSPEEDHIPLPAVLDALSKPGFTLRMLAPKSDMDDFLAAPDAALNLVLSPYMNPLAEQMQRAFGIPYLSLHDVYSVSEIDALLDELAERLGIDWGNAFAAKREEARLLEEEAEAAFPGVSYVVTPNCTLSPLPLALYLGTFQMSPLLLHMEEFYPDDRRWAKALLEKEINPLLCHMVNNKADAAVLEQLEPSLSFGEIPEGSGAVPAVSYLYEMYGQAGYERTALLLSRMLKAIEGASPRRERRERHGNP</sequence>
<accession>A0A212JGF1</accession>
<protein>
    <recommendedName>
        <fullName evidence="1">Nitrogenase/oxidoreductase component 1 domain-containing protein</fullName>
    </recommendedName>
</protein>
<dbReference type="EMBL" id="FLUN01000001">
    <property type="protein sequence ID" value="SBV98335.1"/>
    <property type="molecule type" value="Genomic_DNA"/>
</dbReference>